<evidence type="ECO:0000313" key="1">
    <source>
        <dbReference type="EMBL" id="QJI05465.1"/>
    </source>
</evidence>
<dbReference type="AlphaFoldDB" id="A0A6M3Y5A1"/>
<organism evidence="1">
    <name type="scientific">viral metagenome</name>
    <dbReference type="NCBI Taxonomy" id="1070528"/>
    <lineage>
        <taxon>unclassified sequences</taxon>
        <taxon>metagenomes</taxon>
        <taxon>organismal metagenomes</taxon>
    </lineage>
</organism>
<protein>
    <submittedName>
        <fullName evidence="1">Uncharacterized protein</fullName>
    </submittedName>
</protein>
<dbReference type="EMBL" id="MT145203">
    <property type="protein sequence ID" value="QJI05465.1"/>
    <property type="molecule type" value="Genomic_DNA"/>
</dbReference>
<reference evidence="1" key="1">
    <citation type="submission" date="2020-03" db="EMBL/GenBank/DDBJ databases">
        <title>The deep terrestrial virosphere.</title>
        <authorList>
            <person name="Holmfeldt K."/>
            <person name="Nilsson E."/>
            <person name="Simone D."/>
            <person name="Lopez-Fernandez M."/>
            <person name="Wu X."/>
            <person name="de Brujin I."/>
            <person name="Lundin D."/>
            <person name="Andersson A."/>
            <person name="Bertilsson S."/>
            <person name="Dopson M."/>
        </authorList>
    </citation>
    <scope>NUCLEOTIDE SEQUENCE</scope>
    <source>
        <strain evidence="1">TM448B01188</strain>
    </source>
</reference>
<name>A0A6M3Y5A1_9ZZZZ</name>
<proteinExistence type="predicted"/>
<accession>A0A6M3Y5A1</accession>
<sequence>MEVIMKTYLLRDIDETLWNKIKVIAKKRRFSLRVIILTALAEFDAKHSDVNNDKNL</sequence>
<gene>
    <name evidence="1" type="ORF">TM448B01188_0005</name>
</gene>